<sequence length="427" mass="46300">MSGPPEPSPDPVGLAVLRARDVGGAQVTFFELFFDLVFVFAITQLSHRLLEHLTVRGALETLLLLLAVWWAWMYTCWTTNWFDPDNPTVRLMLVGVMIAGLLMTATLPAAFGDRGLWFAASYVALQGGRTLFVTIVTRSHPLGPNFQRILFWIIVPGALWIAGAFIDDPTRRGLVWLLAIGLEYLAPWHGYATPILGRSSTADWDIDGEHMAERCRLFIIIALGESVLVTGATLSDLTLNAQTVTAFVVAFATAVALWWIYFDHTAGVAAERIVSAEDPGRLARSAYTFIHIVMVAGIIVSAVADEMTIAHPTGHVSTGLIAVALGGPALFIAGHALFKRVVFGHFTRARLVAILALAALAPAAHFMNPLTLSVASTVIVVALALWDVRSYQANRTTATAIPTQRDPADPLHDKPEFQPPSLGDPTH</sequence>
<evidence type="ECO:0000256" key="1">
    <source>
        <dbReference type="SAM" id="MobiDB-lite"/>
    </source>
</evidence>
<evidence type="ECO:0000256" key="2">
    <source>
        <dbReference type="SAM" id="Phobius"/>
    </source>
</evidence>
<keyword evidence="2" id="KW-1133">Transmembrane helix</keyword>
<dbReference type="InterPro" id="IPR010640">
    <property type="entry name" value="Low_temperature_requirement_A"/>
</dbReference>
<gene>
    <name evidence="3" type="ORF">J4573_07440</name>
</gene>
<dbReference type="Pfam" id="PF06772">
    <property type="entry name" value="LtrA"/>
    <property type="match status" value="1"/>
</dbReference>
<keyword evidence="4" id="KW-1185">Reference proteome</keyword>
<dbReference type="Proteomes" id="UP000669179">
    <property type="component" value="Unassembled WGS sequence"/>
</dbReference>
<reference evidence="3" key="1">
    <citation type="submission" date="2021-03" db="EMBL/GenBank/DDBJ databases">
        <authorList>
            <person name="Kanchanasin P."/>
            <person name="Saeng-In P."/>
            <person name="Phongsopitanun W."/>
            <person name="Yuki M."/>
            <person name="Kudo T."/>
            <person name="Ohkuma M."/>
            <person name="Tanasupawat S."/>
        </authorList>
    </citation>
    <scope>NUCLEOTIDE SEQUENCE</scope>
    <source>
        <strain evidence="3">GKU 128</strain>
    </source>
</reference>
<dbReference type="RefSeq" id="WP_208254541.1">
    <property type="nucleotide sequence ID" value="NZ_JAGEOJ010000003.1"/>
</dbReference>
<feature type="transmembrane region" description="Helical" evidence="2">
    <location>
        <begin position="27"/>
        <end position="46"/>
    </location>
</feature>
<dbReference type="AlphaFoldDB" id="A0A939T3M6"/>
<evidence type="ECO:0000313" key="4">
    <source>
        <dbReference type="Proteomes" id="UP000669179"/>
    </source>
</evidence>
<dbReference type="PANTHER" id="PTHR36840:SF1">
    <property type="entry name" value="BLL5714 PROTEIN"/>
    <property type="match status" value="1"/>
</dbReference>
<feature type="transmembrane region" description="Helical" evidence="2">
    <location>
        <begin position="149"/>
        <end position="167"/>
    </location>
</feature>
<organism evidence="3 4">
    <name type="scientific">Actinomadura barringtoniae</name>
    <dbReference type="NCBI Taxonomy" id="1427535"/>
    <lineage>
        <taxon>Bacteria</taxon>
        <taxon>Bacillati</taxon>
        <taxon>Actinomycetota</taxon>
        <taxon>Actinomycetes</taxon>
        <taxon>Streptosporangiales</taxon>
        <taxon>Thermomonosporaceae</taxon>
        <taxon>Actinomadura</taxon>
    </lineage>
</organism>
<comment type="caution">
    <text evidence="3">The sequence shown here is derived from an EMBL/GenBank/DDBJ whole genome shotgun (WGS) entry which is preliminary data.</text>
</comment>
<protein>
    <submittedName>
        <fullName evidence="3">Low temperature requirement protein A</fullName>
    </submittedName>
</protein>
<feature type="transmembrane region" description="Helical" evidence="2">
    <location>
        <begin position="58"/>
        <end position="77"/>
    </location>
</feature>
<keyword evidence="2" id="KW-0472">Membrane</keyword>
<feature type="region of interest" description="Disordered" evidence="1">
    <location>
        <begin position="398"/>
        <end position="427"/>
    </location>
</feature>
<feature type="transmembrane region" description="Helical" evidence="2">
    <location>
        <begin position="372"/>
        <end position="388"/>
    </location>
</feature>
<feature type="compositionally biased region" description="Basic and acidic residues" evidence="1">
    <location>
        <begin position="406"/>
        <end position="416"/>
    </location>
</feature>
<feature type="transmembrane region" description="Helical" evidence="2">
    <location>
        <begin position="173"/>
        <end position="196"/>
    </location>
</feature>
<evidence type="ECO:0000313" key="3">
    <source>
        <dbReference type="EMBL" id="MBO2446919.1"/>
    </source>
</evidence>
<accession>A0A939T3M6</accession>
<feature type="transmembrane region" description="Helical" evidence="2">
    <location>
        <begin position="117"/>
        <end position="137"/>
    </location>
</feature>
<feature type="transmembrane region" description="Helical" evidence="2">
    <location>
        <begin position="282"/>
        <end position="304"/>
    </location>
</feature>
<name>A0A939T3M6_9ACTN</name>
<proteinExistence type="predicted"/>
<feature type="transmembrane region" description="Helical" evidence="2">
    <location>
        <begin position="217"/>
        <end position="235"/>
    </location>
</feature>
<dbReference type="EMBL" id="JAGEOJ010000003">
    <property type="protein sequence ID" value="MBO2446919.1"/>
    <property type="molecule type" value="Genomic_DNA"/>
</dbReference>
<dbReference type="PANTHER" id="PTHR36840">
    <property type="entry name" value="BLL5714 PROTEIN"/>
    <property type="match status" value="1"/>
</dbReference>
<feature type="transmembrane region" description="Helical" evidence="2">
    <location>
        <begin position="89"/>
        <end position="111"/>
    </location>
</feature>
<keyword evidence="2" id="KW-0812">Transmembrane</keyword>
<feature type="transmembrane region" description="Helical" evidence="2">
    <location>
        <begin position="316"/>
        <end position="337"/>
    </location>
</feature>
<feature type="transmembrane region" description="Helical" evidence="2">
    <location>
        <begin position="241"/>
        <end position="261"/>
    </location>
</feature>